<dbReference type="AlphaFoldDB" id="A0A8H5GKM2"/>
<gene>
    <name evidence="3" type="ORF">D9757_009898</name>
    <name evidence="2" type="ORF">D9757_013597</name>
</gene>
<name>A0A8H5GKM2_9AGAR</name>
<proteinExistence type="predicted"/>
<accession>A0A8H5GKM2</accession>
<dbReference type="PANTHER" id="PTHR46564:SF1">
    <property type="entry name" value="TRANSPOSASE"/>
    <property type="match status" value="1"/>
</dbReference>
<sequence length="226" mass="26134">MGNRRISRDLKLCAIQLYKRGLLDLNDILDCVGFSERTFYRVLEFWRETGDVVPHHYGLCGRKRLLMHDNIEYLVHLVRHRPDYFLDELTSLMQDNRFIAVHLSTICRELTRQGISLKKLRRIARERSPQKRAGFIAEIGEYSPEQLGFIDETSKDNRTVGQSRGRAKKGRRATRRQPFVRGKRLTATGLLTLDGMVATTVVEGSHPRSHLSQRLVCFWALNGILS</sequence>
<keyword evidence="4" id="KW-1185">Reference proteome</keyword>
<dbReference type="EMBL" id="JAACJN010000153">
    <property type="protein sequence ID" value="KAF5366465.1"/>
    <property type="molecule type" value="Genomic_DNA"/>
</dbReference>
<evidence type="ECO:0000313" key="3">
    <source>
        <dbReference type="EMBL" id="KAF5370968.1"/>
    </source>
</evidence>
<dbReference type="EMBL" id="JAACJN010000119">
    <property type="protein sequence ID" value="KAF5370968.1"/>
    <property type="molecule type" value="Genomic_DNA"/>
</dbReference>
<evidence type="ECO:0000313" key="2">
    <source>
        <dbReference type="EMBL" id="KAF5366465.1"/>
    </source>
</evidence>
<dbReference type="PANTHER" id="PTHR46564">
    <property type="entry name" value="TRANSPOSASE"/>
    <property type="match status" value="1"/>
</dbReference>
<evidence type="ECO:0000313" key="4">
    <source>
        <dbReference type="Proteomes" id="UP000518752"/>
    </source>
</evidence>
<evidence type="ECO:0000256" key="1">
    <source>
        <dbReference type="SAM" id="MobiDB-lite"/>
    </source>
</evidence>
<dbReference type="OrthoDB" id="2994945at2759"/>
<dbReference type="InterPro" id="IPR009057">
    <property type="entry name" value="Homeodomain-like_sf"/>
</dbReference>
<protein>
    <recommendedName>
        <fullName evidence="5">Transposase</fullName>
    </recommendedName>
</protein>
<feature type="region of interest" description="Disordered" evidence="1">
    <location>
        <begin position="154"/>
        <end position="178"/>
    </location>
</feature>
<evidence type="ECO:0008006" key="5">
    <source>
        <dbReference type="Google" id="ProtNLM"/>
    </source>
</evidence>
<reference evidence="2 4" key="1">
    <citation type="journal article" date="2020" name="ISME J.">
        <title>Uncovering the hidden diversity of litter-decomposition mechanisms in mushroom-forming fungi.</title>
        <authorList>
            <person name="Floudas D."/>
            <person name="Bentzer J."/>
            <person name="Ahren D."/>
            <person name="Johansson T."/>
            <person name="Persson P."/>
            <person name="Tunlid A."/>
        </authorList>
    </citation>
    <scope>NUCLEOTIDE SEQUENCE [LARGE SCALE GENOMIC DNA]</scope>
    <source>
        <strain evidence="2 4">CBS 406.79</strain>
    </source>
</reference>
<comment type="caution">
    <text evidence="2">The sequence shown here is derived from an EMBL/GenBank/DDBJ whole genome shotgun (WGS) entry which is preliminary data.</text>
</comment>
<dbReference type="SUPFAM" id="SSF46689">
    <property type="entry name" value="Homeodomain-like"/>
    <property type="match status" value="1"/>
</dbReference>
<dbReference type="Proteomes" id="UP000518752">
    <property type="component" value="Unassembled WGS sequence"/>
</dbReference>
<organism evidence="2 4">
    <name type="scientific">Collybiopsis confluens</name>
    <dbReference type="NCBI Taxonomy" id="2823264"/>
    <lineage>
        <taxon>Eukaryota</taxon>
        <taxon>Fungi</taxon>
        <taxon>Dikarya</taxon>
        <taxon>Basidiomycota</taxon>
        <taxon>Agaricomycotina</taxon>
        <taxon>Agaricomycetes</taxon>
        <taxon>Agaricomycetidae</taxon>
        <taxon>Agaricales</taxon>
        <taxon>Marasmiineae</taxon>
        <taxon>Omphalotaceae</taxon>
        <taxon>Collybiopsis</taxon>
    </lineage>
</organism>
<feature type="compositionally biased region" description="Basic residues" evidence="1">
    <location>
        <begin position="165"/>
        <end position="175"/>
    </location>
</feature>